<dbReference type="SUPFAM" id="SSF57756">
    <property type="entry name" value="Retrovirus zinc finger-like domains"/>
    <property type="match status" value="1"/>
</dbReference>
<keyword evidence="3" id="KW-0064">Aspartyl protease</keyword>
<evidence type="ECO:0008006" key="11">
    <source>
        <dbReference type="Google" id="ProtNLM"/>
    </source>
</evidence>
<dbReference type="InterPro" id="IPR013103">
    <property type="entry name" value="RVT_2"/>
</dbReference>
<dbReference type="GO" id="GO:0006508">
    <property type="term" value="P:proteolysis"/>
    <property type="evidence" value="ECO:0007669"/>
    <property type="project" value="UniProtKB-KW"/>
</dbReference>
<dbReference type="Pfam" id="PF25597">
    <property type="entry name" value="SH3_retrovirus"/>
    <property type="match status" value="1"/>
</dbReference>
<dbReference type="OMA" id="VILHYIA"/>
<dbReference type="EMBL" id="DS566014">
    <property type="status" value="NOT_ANNOTATED_CDS"/>
    <property type="molecule type" value="Genomic_DNA"/>
</dbReference>
<sequence>MSPSTDTKFKVEPFDGSNYSLWSYKMKMYLMSKGLWEAEQQAHAAIVLNLNDSQLIHVVTSTTAKEAWDTLKKFHKTQDMANRLWLKEKFSAFKFTASPVGKHVTELEKLVMEMKNAGCEPTEEDVCATMLRSLPSSYEALVQAFRMSVSEFKLADLVSKLIAEEVRQKDSNRIEEATALLAGKGNGKQQQKKKNARGMCKKGPFGKCFNCGKPGHYARDCRSEASPDEDVQDQSNAAFHATEAFASECWVMDSGASAHMCKTRDAFQEYSGVKTARTISSAKSSASLKILGVGTVVLRVWTGSAWINARLENTLHVQDLNKNLFSLTAATARGMTVTMDSEQCVVKRGGQVVATGRKQGKLMFLNIEGGDECHAAEDNMDLWHRRLGHASFGTLNSMIKDGKLKGALAEPGTVCGVCATAKQARKPFKSTKEGLEARESARKDTTVCSDVLGPVTPASKSGYKYIVSFIMMKSRFVTIYPLRKKSEVCEAFKKFLKEAETSAGIKVKVLRSDNGGEYCNAGMVALCDEKTIKQEFTVPYNPQQNGMAERMNRTLVEMTRCMLEESGMDKSYWCEAIMTAADIRNVLPNTSSPHASPFQLVFKRAPRLEHMRVFGTECYAHVTKQKRKKLDNSGIKCVFLGYANQHKAYRLLDPSDESIVISRSVMFAEAPPVTMAKTRNQEVIDIIDNDEEEERTEEPSVDDGFSTPPTRPLHEPEEHSGPTGSVPTHGEEEWMVRPARKRRGVVRYQDEFPGTRRGEFNLDDYDAEFDSLYCFLTEDDDGERAVSYDEVMRSKYKNEWLRAMESKMKSLEDHRTWKLVDMPSDKKAIGCKWVFRIKRDPSGKIIKFKARLVAKGFTQCPGVDYTETFAPVARKESINTAVAIAAEEDMEAENVDVDTAFLYGDVEEELYMDQPDGFEDQVNPTKKCLLVQALYGTKQAARQWNSKLNKHLEGQGFHRSAADPCVYVRRSDSKFSIIIVYVDDLMIFSRTKAEIGEIKKPLKREFSIKELGELKYCLGIEIHRNRDDKTIVMNQRANSKLVKPSEDEDFVPRYPYRELVGALMYLATCTRPDIAQAVGEVAKFCEWYNKSHWVAAKRILKYLKTTQDLGLVFNGGTKGELIGYADANWAGDLDTRRSTTGYVFFLNGSAISWKSKRQPTVATSSTEAEYMALYNATQEAVWLRQLLLDVGWDNQGCIALAKNPAYHSRTKHIDLKYHFLREKVEDKVIVLE</sequence>
<dbReference type="Pfam" id="PF22936">
    <property type="entry name" value="Pol_BBD"/>
    <property type="match status" value="1"/>
</dbReference>
<dbReference type="VEuPathDB" id="FungiDB:KRP22_2673"/>
<evidence type="ECO:0000256" key="2">
    <source>
        <dbReference type="ARBA" id="ARBA00022723"/>
    </source>
</evidence>
<dbReference type="EnsemblProtists" id="Phyra76239">
    <property type="protein sequence ID" value="Phyra76239"/>
    <property type="gene ID" value="Phyra76239"/>
</dbReference>
<evidence type="ECO:0000256" key="6">
    <source>
        <dbReference type="SAM" id="MobiDB-lite"/>
    </source>
</evidence>
<dbReference type="GO" id="GO:0003676">
    <property type="term" value="F:nucleic acid binding"/>
    <property type="evidence" value="ECO:0007669"/>
    <property type="project" value="InterPro"/>
</dbReference>
<dbReference type="GO" id="GO:0015074">
    <property type="term" value="P:DNA integration"/>
    <property type="evidence" value="ECO:0007669"/>
    <property type="project" value="InterPro"/>
</dbReference>
<dbReference type="eggNOG" id="KOG0017">
    <property type="taxonomic scope" value="Eukaryota"/>
</dbReference>
<dbReference type="InterPro" id="IPR012337">
    <property type="entry name" value="RNaseH-like_sf"/>
</dbReference>
<evidence type="ECO:0000313" key="10">
    <source>
        <dbReference type="Proteomes" id="UP000005238"/>
    </source>
</evidence>
<dbReference type="Pfam" id="PF14223">
    <property type="entry name" value="Retrotran_gag_2"/>
    <property type="match status" value="1"/>
</dbReference>
<dbReference type="InterPro" id="IPR001584">
    <property type="entry name" value="Integrase_cat-core"/>
</dbReference>
<dbReference type="PROSITE" id="PS50158">
    <property type="entry name" value="ZF_CCHC"/>
    <property type="match status" value="1"/>
</dbReference>
<dbReference type="InParanoid" id="H3GJA9"/>
<dbReference type="InterPro" id="IPR043502">
    <property type="entry name" value="DNA/RNA_pol_sf"/>
</dbReference>
<reference evidence="10" key="1">
    <citation type="journal article" date="2006" name="Science">
        <title>Phytophthora genome sequences uncover evolutionary origins and mechanisms of pathogenesis.</title>
        <authorList>
            <person name="Tyler B.M."/>
            <person name="Tripathy S."/>
            <person name="Zhang X."/>
            <person name="Dehal P."/>
            <person name="Jiang R.H."/>
            <person name="Aerts A."/>
            <person name="Arredondo F.D."/>
            <person name="Baxter L."/>
            <person name="Bensasson D."/>
            <person name="Beynon J.L."/>
            <person name="Chapman J."/>
            <person name="Damasceno C.M."/>
            <person name="Dorrance A.E."/>
            <person name="Dou D."/>
            <person name="Dickerman A.W."/>
            <person name="Dubchak I.L."/>
            <person name="Garbelotto M."/>
            <person name="Gijzen M."/>
            <person name="Gordon S.G."/>
            <person name="Govers F."/>
            <person name="Grunwald N.J."/>
            <person name="Huang W."/>
            <person name="Ivors K.L."/>
            <person name="Jones R.W."/>
            <person name="Kamoun S."/>
            <person name="Krampis K."/>
            <person name="Lamour K.H."/>
            <person name="Lee M.K."/>
            <person name="McDonald W.H."/>
            <person name="Medina M."/>
            <person name="Meijer H.J."/>
            <person name="Nordberg E.K."/>
            <person name="Maclean D.J."/>
            <person name="Ospina-Giraldo M.D."/>
            <person name="Morris P.F."/>
            <person name="Phuntumart V."/>
            <person name="Putnam N.H."/>
            <person name="Rash S."/>
            <person name="Rose J.K."/>
            <person name="Sakihama Y."/>
            <person name="Salamov A.A."/>
            <person name="Savidor A."/>
            <person name="Scheuring C.F."/>
            <person name="Smith B.M."/>
            <person name="Sobral B.W."/>
            <person name="Terry A."/>
            <person name="Torto-Alalibo T.A."/>
            <person name="Win J."/>
            <person name="Xu Z."/>
            <person name="Zhang H."/>
            <person name="Grigoriev I.V."/>
            <person name="Rokhsar D.S."/>
            <person name="Boore J.L."/>
        </authorList>
    </citation>
    <scope>NUCLEOTIDE SEQUENCE [LARGE SCALE GENOMIC DNA]</scope>
    <source>
        <strain evidence="10">Pr102</strain>
    </source>
</reference>
<keyword evidence="5" id="KW-0863">Zinc-finger</keyword>
<keyword evidence="2" id="KW-0479">Metal-binding</keyword>
<proteinExistence type="predicted"/>
<evidence type="ECO:0000259" key="7">
    <source>
        <dbReference type="PROSITE" id="PS50158"/>
    </source>
</evidence>
<dbReference type="InterPro" id="IPR025724">
    <property type="entry name" value="GAG-pre-integrase_dom"/>
</dbReference>
<dbReference type="Pfam" id="PF00098">
    <property type="entry name" value="zf-CCHC"/>
    <property type="match status" value="1"/>
</dbReference>
<dbReference type="InterPro" id="IPR036875">
    <property type="entry name" value="Znf_CCHC_sf"/>
</dbReference>
<dbReference type="Pfam" id="PF00665">
    <property type="entry name" value="rve"/>
    <property type="match status" value="1"/>
</dbReference>
<name>H3GJA9_PHYRM</name>
<dbReference type="PANTHER" id="PTHR42648:SF28">
    <property type="entry name" value="TRANSPOSON-ENCODED PROTEIN WITH RIBONUCLEASE H-LIKE AND RETROVIRUS ZINC FINGER-LIKE DOMAINS"/>
    <property type="match status" value="1"/>
</dbReference>
<dbReference type="PANTHER" id="PTHR42648">
    <property type="entry name" value="TRANSPOSASE, PUTATIVE-RELATED"/>
    <property type="match status" value="1"/>
</dbReference>
<feature type="domain" description="Integrase catalytic" evidence="8">
    <location>
        <begin position="439"/>
        <end position="605"/>
    </location>
</feature>
<evidence type="ECO:0000256" key="5">
    <source>
        <dbReference type="PROSITE-ProRule" id="PRU00047"/>
    </source>
</evidence>
<dbReference type="AlphaFoldDB" id="H3GJA9"/>
<organism evidence="9 10">
    <name type="scientific">Phytophthora ramorum</name>
    <name type="common">Sudden oak death agent</name>
    <dbReference type="NCBI Taxonomy" id="164328"/>
    <lineage>
        <taxon>Eukaryota</taxon>
        <taxon>Sar</taxon>
        <taxon>Stramenopiles</taxon>
        <taxon>Oomycota</taxon>
        <taxon>Peronosporomycetes</taxon>
        <taxon>Peronosporales</taxon>
        <taxon>Peronosporaceae</taxon>
        <taxon>Phytophthora</taxon>
    </lineage>
</organism>
<evidence type="ECO:0000259" key="8">
    <source>
        <dbReference type="PROSITE" id="PS50994"/>
    </source>
</evidence>
<dbReference type="CDD" id="cd09272">
    <property type="entry name" value="RNase_HI_RT_Ty1"/>
    <property type="match status" value="1"/>
</dbReference>
<dbReference type="GO" id="GO:0008270">
    <property type="term" value="F:zinc ion binding"/>
    <property type="evidence" value="ECO:0007669"/>
    <property type="project" value="UniProtKB-KW"/>
</dbReference>
<protein>
    <recommendedName>
        <fullName evidence="11">Retrovirus-related Pol polyprotein from transposon TNT 1-94</fullName>
    </recommendedName>
</protein>
<feature type="compositionally biased region" description="Acidic residues" evidence="6">
    <location>
        <begin position="689"/>
        <end position="701"/>
    </location>
</feature>
<dbReference type="HOGENOM" id="CLU_001650_5_0_1"/>
<dbReference type="VEuPathDB" id="FungiDB:KRP23_14728"/>
<dbReference type="SUPFAM" id="SSF56672">
    <property type="entry name" value="DNA/RNA polymerases"/>
    <property type="match status" value="1"/>
</dbReference>
<keyword evidence="4" id="KW-0378">Hydrolase</keyword>
<dbReference type="Gene3D" id="4.10.60.10">
    <property type="entry name" value="Zinc finger, CCHC-type"/>
    <property type="match status" value="1"/>
</dbReference>
<dbReference type="Pfam" id="PF13976">
    <property type="entry name" value="gag_pre-integrs"/>
    <property type="match status" value="1"/>
</dbReference>
<dbReference type="Gene3D" id="3.30.420.10">
    <property type="entry name" value="Ribonuclease H-like superfamily/Ribonuclease H"/>
    <property type="match status" value="1"/>
</dbReference>
<evidence type="ECO:0000313" key="9">
    <source>
        <dbReference type="EnsemblProtists" id="Phyra76239"/>
    </source>
</evidence>
<accession>H3GJA9</accession>
<dbReference type="SMART" id="SM00343">
    <property type="entry name" value="ZnF_C2HC"/>
    <property type="match status" value="1"/>
</dbReference>
<dbReference type="InterPro" id="IPR054722">
    <property type="entry name" value="PolX-like_BBD"/>
</dbReference>
<dbReference type="Pfam" id="PF07727">
    <property type="entry name" value="RVT_2"/>
    <property type="match status" value="1"/>
</dbReference>
<dbReference type="Proteomes" id="UP000005238">
    <property type="component" value="Unassembled WGS sequence"/>
</dbReference>
<dbReference type="InterPro" id="IPR036397">
    <property type="entry name" value="RNaseH_sf"/>
</dbReference>
<keyword evidence="1" id="KW-0645">Protease</keyword>
<feature type="region of interest" description="Disordered" evidence="6">
    <location>
        <begin position="689"/>
        <end position="731"/>
    </location>
</feature>
<evidence type="ECO:0000256" key="1">
    <source>
        <dbReference type="ARBA" id="ARBA00022670"/>
    </source>
</evidence>
<keyword evidence="5" id="KW-0862">Zinc</keyword>
<dbReference type="PROSITE" id="PS50994">
    <property type="entry name" value="INTEGRASE"/>
    <property type="match status" value="1"/>
</dbReference>
<keyword evidence="10" id="KW-1185">Reference proteome</keyword>
<dbReference type="InterPro" id="IPR001878">
    <property type="entry name" value="Znf_CCHC"/>
</dbReference>
<evidence type="ECO:0000256" key="4">
    <source>
        <dbReference type="ARBA" id="ARBA00022801"/>
    </source>
</evidence>
<feature type="domain" description="CCHC-type" evidence="7">
    <location>
        <begin position="207"/>
        <end position="223"/>
    </location>
</feature>
<reference evidence="9" key="2">
    <citation type="submission" date="2015-06" db="UniProtKB">
        <authorList>
            <consortium name="EnsemblProtists"/>
        </authorList>
    </citation>
    <scope>IDENTIFICATION</scope>
    <source>
        <strain evidence="9">Pr102</strain>
    </source>
</reference>
<dbReference type="InterPro" id="IPR039537">
    <property type="entry name" value="Retrotran_Ty1/copia-like"/>
</dbReference>
<dbReference type="InterPro" id="IPR057670">
    <property type="entry name" value="SH3_retrovirus"/>
</dbReference>
<dbReference type="VEuPathDB" id="FungiDB:KRP23_9321"/>
<dbReference type="GO" id="GO:0004190">
    <property type="term" value="F:aspartic-type endopeptidase activity"/>
    <property type="evidence" value="ECO:0007669"/>
    <property type="project" value="UniProtKB-KW"/>
</dbReference>
<dbReference type="SUPFAM" id="SSF53098">
    <property type="entry name" value="Ribonuclease H-like"/>
    <property type="match status" value="1"/>
</dbReference>
<evidence type="ECO:0000256" key="3">
    <source>
        <dbReference type="ARBA" id="ARBA00022750"/>
    </source>
</evidence>